<reference evidence="1 2" key="1">
    <citation type="journal article" date="2019" name="Int. J. Syst. Evol. Microbiol.">
        <title>The Global Catalogue of Microorganisms (GCM) 10K type strain sequencing project: providing services to taxonomists for standard genome sequencing and annotation.</title>
        <authorList>
            <consortium name="The Broad Institute Genomics Platform"/>
            <consortium name="The Broad Institute Genome Sequencing Center for Infectious Disease"/>
            <person name="Wu L."/>
            <person name="Ma J."/>
        </authorList>
    </citation>
    <scope>NUCLEOTIDE SEQUENCE [LARGE SCALE GENOMIC DNA]</scope>
    <source>
        <strain evidence="1 2">CGMCC 1.15824</strain>
    </source>
</reference>
<comment type="caution">
    <text evidence="1">The sequence shown here is derived from an EMBL/GenBank/DDBJ whole genome shotgun (WGS) entry which is preliminary data.</text>
</comment>
<dbReference type="Proteomes" id="UP001595925">
    <property type="component" value="Unassembled WGS sequence"/>
</dbReference>
<evidence type="ECO:0000313" key="1">
    <source>
        <dbReference type="EMBL" id="MFC4986699.1"/>
    </source>
</evidence>
<proteinExistence type="predicted"/>
<dbReference type="AlphaFoldDB" id="A0ABD5QAU1"/>
<accession>A0ABD5QAU1</accession>
<protein>
    <submittedName>
        <fullName evidence="1">DUF1450 domain-containing protein</fullName>
    </submittedName>
</protein>
<dbReference type="EMBL" id="JBHSJG010000007">
    <property type="protein sequence ID" value="MFC4986699.1"/>
    <property type="molecule type" value="Genomic_DNA"/>
</dbReference>
<dbReference type="InterPro" id="IPR009910">
    <property type="entry name" value="DUF1450"/>
</dbReference>
<gene>
    <name evidence="1" type="ORF">ACFPFO_02685</name>
</gene>
<dbReference type="RefSeq" id="WP_224828944.1">
    <property type="nucleotide sequence ID" value="NZ_JAIVEF010000016.1"/>
</dbReference>
<evidence type="ECO:0000313" key="2">
    <source>
        <dbReference type="Proteomes" id="UP001595925"/>
    </source>
</evidence>
<sequence length="72" mass="8093">MAFLECCLNNVSSDARVALGESDHDVRETFCLDRCGDCYDRSFLVVDGELRTGNSHMDLLESVDDQPKGYEE</sequence>
<name>A0ABD5QAU1_9EURY</name>
<keyword evidence="2" id="KW-1185">Reference proteome</keyword>
<organism evidence="1 2">
    <name type="scientific">Saliphagus infecundisoli</name>
    <dbReference type="NCBI Taxonomy" id="1849069"/>
    <lineage>
        <taxon>Archaea</taxon>
        <taxon>Methanobacteriati</taxon>
        <taxon>Methanobacteriota</taxon>
        <taxon>Stenosarchaea group</taxon>
        <taxon>Halobacteria</taxon>
        <taxon>Halobacteriales</taxon>
        <taxon>Natrialbaceae</taxon>
        <taxon>Saliphagus</taxon>
    </lineage>
</organism>
<dbReference type="Pfam" id="PF07293">
    <property type="entry name" value="DUF1450"/>
    <property type="match status" value="1"/>
</dbReference>